<evidence type="ECO:0000313" key="2">
    <source>
        <dbReference type="Proteomes" id="UP000017836"/>
    </source>
</evidence>
<dbReference type="PANTHER" id="PTHR15857">
    <property type="entry name" value="COMM DOMAIN CONTAINING PROTEIN 2"/>
    <property type="match status" value="1"/>
</dbReference>
<gene>
    <name evidence="1" type="ORF">AMTR_s00010p00090410</name>
</gene>
<dbReference type="OrthoDB" id="10257479at2759"/>
<keyword evidence="2" id="KW-1185">Reference proteome</keyword>
<dbReference type="PANTHER" id="PTHR15857:SF0">
    <property type="entry name" value="COMM DOMAIN-CONTAINING PROTEIN 2"/>
    <property type="match status" value="1"/>
</dbReference>
<dbReference type="HOGENOM" id="CLU_096212_0_0_1"/>
<dbReference type="KEGG" id="atr:18422340"/>
<dbReference type="EMBL" id="KI397513">
    <property type="protein sequence ID" value="ERM94073.1"/>
    <property type="molecule type" value="Genomic_DNA"/>
</dbReference>
<dbReference type="AlphaFoldDB" id="W1NF49"/>
<proteinExistence type="predicted"/>
<dbReference type="STRING" id="13333.W1NF49"/>
<dbReference type="Gramene" id="ERM94073">
    <property type="protein sequence ID" value="ERM94073"/>
    <property type="gene ID" value="AMTR_s00010p00090410"/>
</dbReference>
<sequence>MSSDPVVPRGARFLLSSPPSVALDFVDKAIDIILTGKSTKRGYKRAANALQVTVESVEEAIQMLCKIFFFGAQSNLSNVDMAEFLLKLEFDKASAQCLASHFSQKAKEIRDIVVSPLLYAPSFKNIEWRLDIQVAGRSFWNQMYPSFLLKLLFKPQHVNEIQRPIASSSCEKPSRQPSEIYVEANYSTLKAICTDLEKALASRGDHSRWFISNQP</sequence>
<dbReference type="Proteomes" id="UP000017836">
    <property type="component" value="Unassembled WGS sequence"/>
</dbReference>
<dbReference type="OMA" id="NGDHNTQ"/>
<name>W1NF49_AMBTC</name>
<dbReference type="InterPro" id="IPR037354">
    <property type="entry name" value="Commd2"/>
</dbReference>
<reference evidence="2" key="1">
    <citation type="journal article" date="2013" name="Science">
        <title>The Amborella genome and the evolution of flowering plants.</title>
        <authorList>
            <consortium name="Amborella Genome Project"/>
        </authorList>
    </citation>
    <scope>NUCLEOTIDE SEQUENCE [LARGE SCALE GENOMIC DNA]</scope>
</reference>
<organism evidence="1 2">
    <name type="scientific">Amborella trichopoda</name>
    <dbReference type="NCBI Taxonomy" id="13333"/>
    <lineage>
        <taxon>Eukaryota</taxon>
        <taxon>Viridiplantae</taxon>
        <taxon>Streptophyta</taxon>
        <taxon>Embryophyta</taxon>
        <taxon>Tracheophyta</taxon>
        <taxon>Spermatophyta</taxon>
        <taxon>Magnoliopsida</taxon>
        <taxon>Amborellales</taxon>
        <taxon>Amborellaceae</taxon>
        <taxon>Amborella</taxon>
    </lineage>
</organism>
<protein>
    <submittedName>
        <fullName evidence="1">Uncharacterized protein</fullName>
    </submittedName>
</protein>
<accession>W1NF49</accession>
<evidence type="ECO:0000313" key="1">
    <source>
        <dbReference type="EMBL" id="ERM94073.1"/>
    </source>
</evidence>
<dbReference type="eggNOG" id="ENOG502R8GN">
    <property type="taxonomic scope" value="Eukaryota"/>
</dbReference>